<dbReference type="PROSITE" id="PS51294">
    <property type="entry name" value="HTH_MYB"/>
    <property type="match status" value="1"/>
</dbReference>
<sequence>MEWPYSPLEEESFYGLLSPHLEIENKSSQWTYEENKVFENCLAEINPASPDFFEKVAAKIPLKSIQQIKNHYQALLEDVEMIESGNFPMPDYSNQDSVDENEKENDQMETKKYEGSPSEVTKMRNNGGQRRRGVPWTEEEHQLFLMGLNKYGKGDWRSISRYYVITKTPTQVASHAQKYFRRQTSSTPIDRRRPSIHDIQTVNPTTTFAPSLPQISHENPSLSINPILNQSFNGGIHAQQNPSFNLPMNPNFSSAEGSIFNQSGAGDFTTSFLLPSPRNQQWG</sequence>
<evidence type="ECO:0000256" key="2">
    <source>
        <dbReference type="ARBA" id="ARBA00022473"/>
    </source>
</evidence>
<dbReference type="PANTHER" id="PTHR44042">
    <property type="entry name" value="DUPLICATED HOMEODOMAIN-LIKE SUPERFAMILY PROTEIN-RELATED"/>
    <property type="match status" value="1"/>
</dbReference>
<feature type="domain" description="HTH myb-type" evidence="10">
    <location>
        <begin position="128"/>
        <end position="184"/>
    </location>
</feature>
<dbReference type="GO" id="GO:0005634">
    <property type="term" value="C:nucleus"/>
    <property type="evidence" value="ECO:0007669"/>
    <property type="project" value="UniProtKB-SubCell"/>
</dbReference>
<gene>
    <name evidence="11" type="ORF">CDL12_17517</name>
</gene>
<dbReference type="CDD" id="cd00167">
    <property type="entry name" value="SANT"/>
    <property type="match status" value="2"/>
</dbReference>
<organism evidence="11 12">
    <name type="scientific">Handroanthus impetiginosus</name>
    <dbReference type="NCBI Taxonomy" id="429701"/>
    <lineage>
        <taxon>Eukaryota</taxon>
        <taxon>Viridiplantae</taxon>
        <taxon>Streptophyta</taxon>
        <taxon>Embryophyta</taxon>
        <taxon>Tracheophyta</taxon>
        <taxon>Spermatophyta</taxon>
        <taxon>Magnoliopsida</taxon>
        <taxon>eudicotyledons</taxon>
        <taxon>Gunneridae</taxon>
        <taxon>Pentapetalae</taxon>
        <taxon>asterids</taxon>
        <taxon>lamiids</taxon>
        <taxon>Lamiales</taxon>
        <taxon>Bignoniaceae</taxon>
        <taxon>Crescentiina</taxon>
        <taxon>Tabebuia alliance</taxon>
        <taxon>Handroanthus</taxon>
    </lineage>
</organism>
<dbReference type="STRING" id="429701.A0A2G9GXB3"/>
<keyword evidence="12" id="KW-1185">Reference proteome</keyword>
<dbReference type="GO" id="GO:0048262">
    <property type="term" value="P:determination of dorsal/ventral asymmetry"/>
    <property type="evidence" value="ECO:0007669"/>
    <property type="project" value="UniProtKB-ARBA"/>
</dbReference>
<keyword evidence="5" id="KW-0804">Transcription</keyword>
<dbReference type="InterPro" id="IPR006447">
    <property type="entry name" value="Myb_dom_plants"/>
</dbReference>
<feature type="region of interest" description="Disordered" evidence="7">
    <location>
        <begin position="86"/>
        <end position="133"/>
    </location>
</feature>
<dbReference type="Pfam" id="PF00249">
    <property type="entry name" value="Myb_DNA-binding"/>
    <property type="match status" value="1"/>
</dbReference>
<evidence type="ECO:0000313" key="11">
    <source>
        <dbReference type="EMBL" id="PIN09892.1"/>
    </source>
</evidence>
<dbReference type="FunFam" id="1.10.10.60:FF:000154">
    <property type="entry name" value="Transcription factor SRM1"/>
    <property type="match status" value="1"/>
</dbReference>
<keyword evidence="2" id="KW-0217">Developmental protein</keyword>
<comment type="caution">
    <text evidence="11">The sequence shown here is derived from an EMBL/GenBank/DDBJ whole genome shotgun (WGS) entry which is preliminary data.</text>
</comment>
<evidence type="ECO:0000259" key="8">
    <source>
        <dbReference type="PROSITE" id="PS50090"/>
    </source>
</evidence>
<evidence type="ECO:0000256" key="7">
    <source>
        <dbReference type="SAM" id="MobiDB-lite"/>
    </source>
</evidence>
<dbReference type="NCBIfam" id="TIGR01557">
    <property type="entry name" value="myb_SHAQKYF"/>
    <property type="match status" value="1"/>
</dbReference>
<dbReference type="SUPFAM" id="SSF46689">
    <property type="entry name" value="Homeodomain-like"/>
    <property type="match status" value="2"/>
</dbReference>
<evidence type="ECO:0000256" key="4">
    <source>
        <dbReference type="ARBA" id="ARBA00023125"/>
    </source>
</evidence>
<dbReference type="GO" id="GO:0009908">
    <property type="term" value="P:flower development"/>
    <property type="evidence" value="ECO:0007669"/>
    <property type="project" value="UniProtKB-ARBA"/>
</dbReference>
<dbReference type="AlphaFoldDB" id="A0A2G9GXB3"/>
<dbReference type="PANTHER" id="PTHR44042:SF54">
    <property type="entry name" value="MYB-LIKE DNA-BINDING DOMAIN, SHAQKYF CLASS PROTEIN"/>
    <property type="match status" value="1"/>
</dbReference>
<dbReference type="OrthoDB" id="118550at2759"/>
<evidence type="ECO:0000256" key="6">
    <source>
        <dbReference type="ARBA" id="ARBA00023242"/>
    </source>
</evidence>
<protein>
    <submittedName>
        <fullName evidence="11">Zuotin</fullName>
    </submittedName>
</protein>
<feature type="domain" description="SANT" evidence="9">
    <location>
        <begin position="131"/>
        <end position="184"/>
    </location>
</feature>
<evidence type="ECO:0000259" key="9">
    <source>
        <dbReference type="PROSITE" id="PS51293"/>
    </source>
</evidence>
<evidence type="ECO:0000256" key="5">
    <source>
        <dbReference type="ARBA" id="ARBA00023163"/>
    </source>
</evidence>
<accession>A0A2G9GXB3</accession>
<reference evidence="12" key="1">
    <citation type="journal article" date="2018" name="Gigascience">
        <title>Genome assembly of the Pink Ipe (Handroanthus impetiginosus, Bignoniaceae), a highly valued, ecologically keystone Neotropical timber forest tree.</title>
        <authorList>
            <person name="Silva-Junior O.B."/>
            <person name="Grattapaglia D."/>
            <person name="Novaes E."/>
            <person name="Collevatti R.G."/>
        </authorList>
    </citation>
    <scope>NUCLEOTIDE SEQUENCE [LARGE SCALE GENOMIC DNA]</scope>
    <source>
        <strain evidence="12">cv. UFG-1</strain>
    </source>
</reference>
<dbReference type="GO" id="GO:0003677">
    <property type="term" value="F:DNA binding"/>
    <property type="evidence" value="ECO:0007669"/>
    <property type="project" value="UniProtKB-KW"/>
</dbReference>
<dbReference type="InterPro" id="IPR001005">
    <property type="entry name" value="SANT/Myb"/>
</dbReference>
<name>A0A2G9GXB3_9LAMI</name>
<dbReference type="EMBL" id="NKXS01003399">
    <property type="protein sequence ID" value="PIN09892.1"/>
    <property type="molecule type" value="Genomic_DNA"/>
</dbReference>
<keyword evidence="3" id="KW-0805">Transcription regulation</keyword>
<evidence type="ECO:0000259" key="10">
    <source>
        <dbReference type="PROSITE" id="PS51294"/>
    </source>
</evidence>
<dbReference type="FunFam" id="1.10.10.60:FF:000009">
    <property type="entry name" value="transcription factor MYB1R1"/>
    <property type="match status" value="1"/>
</dbReference>
<evidence type="ECO:0000256" key="3">
    <source>
        <dbReference type="ARBA" id="ARBA00023015"/>
    </source>
</evidence>
<dbReference type="Proteomes" id="UP000231279">
    <property type="component" value="Unassembled WGS sequence"/>
</dbReference>
<dbReference type="InterPro" id="IPR017884">
    <property type="entry name" value="SANT_dom"/>
</dbReference>
<keyword evidence="4" id="KW-0238">DNA-binding</keyword>
<dbReference type="PROSITE" id="PS50090">
    <property type="entry name" value="MYB_LIKE"/>
    <property type="match status" value="1"/>
</dbReference>
<feature type="domain" description="Myb-like" evidence="8">
    <location>
        <begin position="128"/>
        <end position="180"/>
    </location>
</feature>
<comment type="subcellular location">
    <subcellularLocation>
        <location evidence="1">Nucleus</location>
    </subcellularLocation>
</comment>
<dbReference type="InterPro" id="IPR017930">
    <property type="entry name" value="Myb_dom"/>
</dbReference>
<evidence type="ECO:0000256" key="1">
    <source>
        <dbReference type="ARBA" id="ARBA00004123"/>
    </source>
</evidence>
<dbReference type="Gene3D" id="1.10.10.60">
    <property type="entry name" value="Homeodomain-like"/>
    <property type="match status" value="2"/>
</dbReference>
<dbReference type="PROSITE" id="PS51293">
    <property type="entry name" value="SANT"/>
    <property type="match status" value="1"/>
</dbReference>
<dbReference type="SMART" id="SM00717">
    <property type="entry name" value="SANT"/>
    <property type="match status" value="2"/>
</dbReference>
<dbReference type="InterPro" id="IPR009057">
    <property type="entry name" value="Homeodomain-like_sf"/>
</dbReference>
<proteinExistence type="predicted"/>
<keyword evidence="6" id="KW-0539">Nucleus</keyword>
<feature type="compositionally biased region" description="Basic and acidic residues" evidence="7">
    <location>
        <begin position="104"/>
        <end position="114"/>
    </location>
</feature>
<evidence type="ECO:0000313" key="12">
    <source>
        <dbReference type="Proteomes" id="UP000231279"/>
    </source>
</evidence>